<keyword evidence="5" id="KW-0808">Transferase</keyword>
<keyword evidence="5" id="KW-0132">Cell division</keyword>
<dbReference type="GO" id="GO:0008658">
    <property type="term" value="F:penicillin binding"/>
    <property type="evidence" value="ECO:0007669"/>
    <property type="project" value="InterPro"/>
</dbReference>
<dbReference type="GO" id="GO:0051301">
    <property type="term" value="P:cell division"/>
    <property type="evidence" value="ECO:0007669"/>
    <property type="project" value="UniProtKB-KW"/>
</dbReference>
<evidence type="ECO:0000256" key="2">
    <source>
        <dbReference type="SAM" id="Phobius"/>
    </source>
</evidence>
<dbReference type="Pfam" id="PF21922">
    <property type="entry name" value="PBP_dimer_2"/>
    <property type="match status" value="1"/>
</dbReference>
<dbReference type="GO" id="GO:0071972">
    <property type="term" value="F:peptidoglycan L,D-transpeptidase activity"/>
    <property type="evidence" value="ECO:0007669"/>
    <property type="project" value="TreeGrafter"/>
</dbReference>
<proteinExistence type="predicted"/>
<dbReference type="Gene3D" id="3.90.1310.10">
    <property type="entry name" value="Penicillin-binding protein 2a (Domain 2)"/>
    <property type="match status" value="1"/>
</dbReference>
<feature type="domain" description="Penicillin-binding protein transpeptidase" evidence="3">
    <location>
        <begin position="220"/>
        <end position="542"/>
    </location>
</feature>
<evidence type="ECO:0000256" key="1">
    <source>
        <dbReference type="SAM" id="MobiDB-lite"/>
    </source>
</evidence>
<feature type="transmembrane region" description="Helical" evidence="2">
    <location>
        <begin position="32"/>
        <end position="49"/>
    </location>
</feature>
<dbReference type="InterPro" id="IPR001460">
    <property type="entry name" value="PCN-bd_Tpept"/>
</dbReference>
<dbReference type="Gene3D" id="3.40.710.10">
    <property type="entry name" value="DD-peptidase/beta-lactamase superfamily"/>
    <property type="match status" value="1"/>
</dbReference>
<dbReference type="GO" id="GO:0016757">
    <property type="term" value="F:glycosyltransferase activity"/>
    <property type="evidence" value="ECO:0007669"/>
    <property type="project" value="UniProtKB-KW"/>
</dbReference>
<dbReference type="AlphaFoldDB" id="A0A6J4U933"/>
<keyword evidence="5" id="KW-0131">Cell cycle</keyword>
<dbReference type="EMBL" id="CADCWG010000058">
    <property type="protein sequence ID" value="CAA9541929.1"/>
    <property type="molecule type" value="Genomic_DNA"/>
</dbReference>
<dbReference type="PANTHER" id="PTHR30627:SF24">
    <property type="entry name" value="PENICILLIN-BINDING PROTEIN 4B"/>
    <property type="match status" value="1"/>
</dbReference>
<keyword evidence="5" id="KW-0328">Glycosyltransferase</keyword>
<dbReference type="PANTHER" id="PTHR30627">
    <property type="entry name" value="PEPTIDOGLYCAN D,D-TRANSPEPTIDASE"/>
    <property type="match status" value="1"/>
</dbReference>
<name>A0A6J4U933_9BACT</name>
<feature type="region of interest" description="Disordered" evidence="1">
    <location>
        <begin position="553"/>
        <end position="591"/>
    </location>
</feature>
<reference evidence="5" key="1">
    <citation type="submission" date="2020-02" db="EMBL/GenBank/DDBJ databases">
        <authorList>
            <person name="Meier V. D."/>
        </authorList>
    </citation>
    <scope>NUCLEOTIDE SEQUENCE</scope>
    <source>
        <strain evidence="5">AVDCRST_MAG49</strain>
    </source>
</reference>
<dbReference type="InterPro" id="IPR012338">
    <property type="entry name" value="Beta-lactam/transpept-like"/>
</dbReference>
<keyword evidence="2" id="KW-0812">Transmembrane</keyword>
<evidence type="ECO:0000313" key="5">
    <source>
        <dbReference type="EMBL" id="CAA9541929.1"/>
    </source>
</evidence>
<dbReference type="SUPFAM" id="SSF56601">
    <property type="entry name" value="beta-lactamase/transpeptidase-like"/>
    <property type="match status" value="1"/>
</dbReference>
<dbReference type="GO" id="GO:0071555">
    <property type="term" value="P:cell wall organization"/>
    <property type="evidence" value="ECO:0007669"/>
    <property type="project" value="TreeGrafter"/>
</dbReference>
<keyword evidence="2" id="KW-0472">Membrane</keyword>
<accession>A0A6J4U933</accession>
<feature type="transmembrane region" description="Helical" evidence="2">
    <location>
        <begin position="61"/>
        <end position="81"/>
    </location>
</feature>
<organism evidence="5">
    <name type="scientific">uncultured Thermomicrobiales bacterium</name>
    <dbReference type="NCBI Taxonomy" id="1645740"/>
    <lineage>
        <taxon>Bacteria</taxon>
        <taxon>Pseudomonadati</taxon>
        <taxon>Thermomicrobiota</taxon>
        <taxon>Thermomicrobia</taxon>
        <taxon>Thermomicrobiales</taxon>
        <taxon>environmental samples</taxon>
    </lineage>
</organism>
<keyword evidence="2" id="KW-1133">Transmembrane helix</keyword>
<protein>
    <submittedName>
        <fullName evidence="5">Cell division protein FtsI [Peptidoglycan synthetase]</fullName>
        <ecNumber evidence="5">2.4.1.129</ecNumber>
    </submittedName>
</protein>
<gene>
    <name evidence="5" type="ORF">AVDCRST_MAG49-950</name>
</gene>
<dbReference type="Pfam" id="PF00905">
    <property type="entry name" value="Transpeptidase"/>
    <property type="match status" value="1"/>
</dbReference>
<dbReference type="GO" id="GO:0005886">
    <property type="term" value="C:plasma membrane"/>
    <property type="evidence" value="ECO:0007669"/>
    <property type="project" value="TreeGrafter"/>
</dbReference>
<dbReference type="InterPro" id="IPR054120">
    <property type="entry name" value="PBPA_dimer"/>
</dbReference>
<feature type="domain" description="Penicillin binding protein A dimerisation" evidence="4">
    <location>
        <begin position="118"/>
        <end position="196"/>
    </location>
</feature>
<sequence>MPRVVRVAAFVAFLACVVLGLGSGQDTTDGRWLSLLGAGWLLLLLAAWVRLPDRLPRFNRAVIRTSLVLVTVFAVLSVQMVRIQLVRSSTTVSRVVTAPDGEVLANPRRQGTELAVRRGRVFDANGTVLADTVREGDAWARVYPEPESAPLVGYYSPLRYGTAGLESAFDDELAGRAGGNAVGRWVNELLNRPQEGLDLHLTLDAELQREAVGLLEGRPGAAVVVEVETGRVVAMASQPGYDPNALFAATGGGNAEAEAYFAELLADPDRPLVQRATGGQYTPGSIFKVVTAAASIDSGFSDPSTVYEDTGELDVAGRVIVENQNRPDAAQTEYTLTEGLAYSLNVVYAQVGLALGAQRMSEYGAAFGFDGAVPFDLPVAESQLASSPEFLDALPALAETAFGQGELLVSPLHMAVMAGGLANNGRLMRPYLVERVATRTGESTRQVAPSVWREPVSAETAAQVEQMMVDAVETGIASGAQVPGYRVGGKTGTAETGDGKAPHAWFIGFIGDPEPRYAVAVVLENGASASVGVAQQLAGQLLGAAAASTAPETALASSDADRDDDPSAPVSTTLGTDALARSPRQGWRGSPPYVRAKRGLLLLKMEGFRAKMRHAVFGAGDG</sequence>
<evidence type="ECO:0000259" key="4">
    <source>
        <dbReference type="Pfam" id="PF21922"/>
    </source>
</evidence>
<evidence type="ECO:0000259" key="3">
    <source>
        <dbReference type="Pfam" id="PF00905"/>
    </source>
</evidence>
<dbReference type="EC" id="2.4.1.129" evidence="5"/>
<dbReference type="InterPro" id="IPR050515">
    <property type="entry name" value="Beta-lactam/transpept"/>
</dbReference>